<accession>A0A6J7GM61</accession>
<dbReference type="PRINTS" id="PR00111">
    <property type="entry name" value="ABHYDROLASE"/>
</dbReference>
<reference evidence="2" key="1">
    <citation type="submission" date="2020-05" db="EMBL/GenBank/DDBJ databases">
        <authorList>
            <person name="Chiriac C."/>
            <person name="Salcher M."/>
            <person name="Ghai R."/>
            <person name="Kavagutti S V."/>
        </authorList>
    </citation>
    <scope>NUCLEOTIDE SEQUENCE</scope>
</reference>
<dbReference type="EMBL" id="CAFBMR010000006">
    <property type="protein sequence ID" value="CAB4904489.1"/>
    <property type="molecule type" value="Genomic_DNA"/>
</dbReference>
<evidence type="ECO:0000313" key="2">
    <source>
        <dbReference type="EMBL" id="CAB4904489.1"/>
    </source>
</evidence>
<dbReference type="InterPro" id="IPR000073">
    <property type="entry name" value="AB_hydrolase_1"/>
</dbReference>
<dbReference type="Pfam" id="PF12697">
    <property type="entry name" value="Abhydrolase_6"/>
    <property type="match status" value="1"/>
</dbReference>
<dbReference type="PANTHER" id="PTHR43689">
    <property type="entry name" value="HYDROLASE"/>
    <property type="match status" value="1"/>
</dbReference>
<proteinExistence type="predicted"/>
<dbReference type="SUPFAM" id="SSF53474">
    <property type="entry name" value="alpha/beta-Hydrolases"/>
    <property type="match status" value="1"/>
</dbReference>
<protein>
    <submittedName>
        <fullName evidence="2">Unannotated protein</fullName>
    </submittedName>
</protein>
<gene>
    <name evidence="2" type="ORF">UFOPK3610_00327</name>
</gene>
<dbReference type="InterPro" id="IPR029058">
    <property type="entry name" value="AB_hydrolase_fold"/>
</dbReference>
<name>A0A6J7GM61_9ZZZZ</name>
<sequence length="271" mass="29719">MSRITVGDAELDVLTVGEGPTLVFMHGEDGLQWSRPIVDALSSSFRVLAPTAPPWDESKRPEHIETTRDLALVYAEFLESIEGPVVIVGCSFGGWLAAELAVLRPVNLVGLILVAPTGVKLSDREHRDFVDIWSANFEDIPGILYSSAGAAPDISDLPDEEYLSLSRAEEAAARYCWKPYMYDPILVRLLRRIGVPTLMVHGDQDHFITFSDYYERYAALIGESGAQVRVIMGAGHRVEEESPQELAAVATEFAGLVLGVSLSVSATTWER</sequence>
<dbReference type="PANTHER" id="PTHR43689:SF8">
    <property type="entry name" value="ALPHA_BETA-HYDROLASES SUPERFAMILY PROTEIN"/>
    <property type="match status" value="1"/>
</dbReference>
<dbReference type="AlphaFoldDB" id="A0A6J7GM61"/>
<feature type="domain" description="AB hydrolase-1" evidence="1">
    <location>
        <begin position="22"/>
        <end position="249"/>
    </location>
</feature>
<evidence type="ECO:0000259" key="1">
    <source>
        <dbReference type="Pfam" id="PF12697"/>
    </source>
</evidence>
<dbReference type="Gene3D" id="3.40.50.1820">
    <property type="entry name" value="alpha/beta hydrolase"/>
    <property type="match status" value="1"/>
</dbReference>
<organism evidence="2">
    <name type="scientific">freshwater metagenome</name>
    <dbReference type="NCBI Taxonomy" id="449393"/>
    <lineage>
        <taxon>unclassified sequences</taxon>
        <taxon>metagenomes</taxon>
        <taxon>ecological metagenomes</taxon>
    </lineage>
</organism>